<gene>
    <name evidence="2" type="ORF">O0I10_004385</name>
</gene>
<keyword evidence="3" id="KW-1185">Reference proteome</keyword>
<evidence type="ECO:0000256" key="1">
    <source>
        <dbReference type="SAM" id="MobiDB-lite"/>
    </source>
</evidence>
<organism evidence="2 3">
    <name type="scientific">Lichtheimia ornata</name>
    <dbReference type="NCBI Taxonomy" id="688661"/>
    <lineage>
        <taxon>Eukaryota</taxon>
        <taxon>Fungi</taxon>
        <taxon>Fungi incertae sedis</taxon>
        <taxon>Mucoromycota</taxon>
        <taxon>Mucoromycotina</taxon>
        <taxon>Mucoromycetes</taxon>
        <taxon>Mucorales</taxon>
        <taxon>Lichtheimiaceae</taxon>
        <taxon>Lichtheimia</taxon>
    </lineage>
</organism>
<reference evidence="2 3" key="1">
    <citation type="submission" date="2023-03" db="EMBL/GenBank/DDBJ databases">
        <title>Genome sequence of Lichtheimia ornata CBS 291.66.</title>
        <authorList>
            <person name="Mohabir J.T."/>
            <person name="Shea T.P."/>
            <person name="Kurbessoian T."/>
            <person name="Berby B."/>
            <person name="Fontaine J."/>
            <person name="Livny J."/>
            <person name="Gnirke A."/>
            <person name="Stajich J.E."/>
            <person name="Cuomo C.A."/>
        </authorList>
    </citation>
    <scope>NUCLEOTIDE SEQUENCE [LARGE SCALE GENOMIC DNA]</scope>
    <source>
        <strain evidence="2">CBS 291.66</strain>
    </source>
</reference>
<feature type="compositionally biased region" description="Low complexity" evidence="1">
    <location>
        <begin position="104"/>
        <end position="120"/>
    </location>
</feature>
<evidence type="ECO:0000313" key="2">
    <source>
        <dbReference type="EMBL" id="KAJ8659792.1"/>
    </source>
</evidence>
<feature type="compositionally biased region" description="Low complexity" evidence="1">
    <location>
        <begin position="159"/>
        <end position="169"/>
    </location>
</feature>
<name>A0AAD7V8D7_9FUNG</name>
<feature type="region of interest" description="Disordered" evidence="1">
    <location>
        <begin position="1"/>
        <end position="36"/>
    </location>
</feature>
<feature type="compositionally biased region" description="Polar residues" evidence="1">
    <location>
        <begin position="1"/>
        <end position="22"/>
    </location>
</feature>
<dbReference type="Proteomes" id="UP001234581">
    <property type="component" value="Unassembled WGS sequence"/>
</dbReference>
<dbReference type="RefSeq" id="XP_058344705.1">
    <property type="nucleotide sequence ID" value="XM_058484444.1"/>
</dbReference>
<dbReference type="AlphaFoldDB" id="A0AAD7V8D7"/>
<feature type="compositionally biased region" description="Low complexity" evidence="1">
    <location>
        <begin position="69"/>
        <end position="97"/>
    </location>
</feature>
<comment type="caution">
    <text evidence="2">The sequence shown here is derived from an EMBL/GenBank/DDBJ whole genome shotgun (WGS) entry which is preliminary data.</text>
</comment>
<accession>A0AAD7V8D7</accession>
<evidence type="ECO:0000313" key="3">
    <source>
        <dbReference type="Proteomes" id="UP001234581"/>
    </source>
</evidence>
<feature type="compositionally biased region" description="Polar residues" evidence="1">
    <location>
        <begin position="126"/>
        <end position="146"/>
    </location>
</feature>
<feature type="region of interest" description="Disordered" evidence="1">
    <location>
        <begin position="50"/>
        <end position="177"/>
    </location>
</feature>
<dbReference type="EMBL" id="JARTCD010000016">
    <property type="protein sequence ID" value="KAJ8659792.1"/>
    <property type="molecule type" value="Genomic_DNA"/>
</dbReference>
<proteinExistence type="predicted"/>
<sequence length="240" mass="26361">MTDNQSITSNESYNQPTTSSENADSRRSTTQDDISLESMSAMIAAAIEMSSKGRGASSLSLGHASIIPSSSSTTTTTAQINRSRSTSVRSFFTGSSRQSAPSQSKTKTTTNNIEKTTSMTARPKRSSSMSSQHSLPTPRRSSSASTHRYPARFSWLINPPSSSSTTTPTQETSKNINDAIVEEPRPSEEDIDDGKRELMYRGIRVKEIKTTLKTMVVPHEVERPMPNVKIERPSFARINY</sequence>
<protein>
    <submittedName>
        <fullName evidence="2">Uncharacterized protein</fullName>
    </submittedName>
</protein>
<dbReference type="GeneID" id="83211798"/>